<dbReference type="EMBL" id="JAGINW010000001">
    <property type="protein sequence ID" value="MBP2320078.1"/>
    <property type="molecule type" value="Genomic_DNA"/>
</dbReference>
<keyword evidence="1" id="KW-1133">Transmembrane helix</keyword>
<keyword evidence="3" id="KW-1185">Reference proteome</keyword>
<dbReference type="RefSeq" id="WP_245378120.1">
    <property type="nucleotide sequence ID" value="NZ_JAGINW010000001.1"/>
</dbReference>
<evidence type="ECO:0000313" key="2">
    <source>
        <dbReference type="EMBL" id="MBP2320078.1"/>
    </source>
</evidence>
<feature type="transmembrane region" description="Helical" evidence="1">
    <location>
        <begin position="133"/>
        <end position="152"/>
    </location>
</feature>
<comment type="caution">
    <text evidence="2">The sequence shown here is derived from an EMBL/GenBank/DDBJ whole genome shotgun (WGS) entry which is preliminary data.</text>
</comment>
<accession>A0ABS4T8C0</accession>
<gene>
    <name evidence="2" type="ORF">JOF56_000463</name>
</gene>
<feature type="transmembrane region" description="Helical" evidence="1">
    <location>
        <begin position="158"/>
        <end position="180"/>
    </location>
</feature>
<feature type="transmembrane region" description="Helical" evidence="1">
    <location>
        <begin position="76"/>
        <end position="95"/>
    </location>
</feature>
<dbReference type="InterPro" id="IPR052712">
    <property type="entry name" value="Acid_resist_chaperone_HdeD"/>
</dbReference>
<dbReference type="Pfam" id="PF03729">
    <property type="entry name" value="DUF308"/>
    <property type="match status" value="2"/>
</dbReference>
<evidence type="ECO:0000256" key="1">
    <source>
        <dbReference type="SAM" id="Phobius"/>
    </source>
</evidence>
<name>A0ABS4T8C0_9PSEU</name>
<feature type="transmembrane region" description="Helical" evidence="1">
    <location>
        <begin position="18"/>
        <end position="39"/>
    </location>
</feature>
<protein>
    <submittedName>
        <fullName evidence="2">Uncharacterized membrane protein HdeD (DUF308 family)</fullName>
    </submittedName>
</protein>
<organism evidence="2 3">
    <name type="scientific">Kibdelosporangium banguiense</name>
    <dbReference type="NCBI Taxonomy" id="1365924"/>
    <lineage>
        <taxon>Bacteria</taxon>
        <taxon>Bacillati</taxon>
        <taxon>Actinomycetota</taxon>
        <taxon>Actinomycetes</taxon>
        <taxon>Pseudonocardiales</taxon>
        <taxon>Pseudonocardiaceae</taxon>
        <taxon>Kibdelosporangium</taxon>
    </lineage>
</organism>
<feature type="transmembrane region" description="Helical" evidence="1">
    <location>
        <begin position="101"/>
        <end position="121"/>
    </location>
</feature>
<dbReference type="PANTHER" id="PTHR34989">
    <property type="entry name" value="PROTEIN HDED"/>
    <property type="match status" value="1"/>
</dbReference>
<feature type="transmembrane region" description="Helical" evidence="1">
    <location>
        <begin position="45"/>
        <end position="64"/>
    </location>
</feature>
<proteinExistence type="predicted"/>
<reference evidence="2 3" key="1">
    <citation type="submission" date="2021-03" db="EMBL/GenBank/DDBJ databases">
        <title>Sequencing the genomes of 1000 actinobacteria strains.</title>
        <authorList>
            <person name="Klenk H.-P."/>
        </authorList>
    </citation>
    <scope>NUCLEOTIDE SEQUENCE [LARGE SCALE GENOMIC DNA]</scope>
    <source>
        <strain evidence="2 3">DSM 46670</strain>
    </source>
</reference>
<sequence>MSSVDPNPSMLVIDLRRAWGVVVLRGSLAVLFGVFALVWPGITAVALALVFGVYVLVDGVGLLMDAFRNPDKSNRGMRVFGGVLGIAAGLIAIVWPGITAAALAILVGAWALVTGIAEIAAAIRLRKQIQGELLLGLAGLLSAVFGVLVLLWPALGAAAIASFIGVFSLIYGVVLIALGLRLRKLASP</sequence>
<dbReference type="Proteomes" id="UP001519332">
    <property type="component" value="Unassembled WGS sequence"/>
</dbReference>
<keyword evidence="1" id="KW-0812">Transmembrane</keyword>
<dbReference type="PANTHER" id="PTHR34989:SF1">
    <property type="entry name" value="PROTEIN HDED"/>
    <property type="match status" value="1"/>
</dbReference>
<dbReference type="InterPro" id="IPR005325">
    <property type="entry name" value="DUF308_memb"/>
</dbReference>
<evidence type="ECO:0000313" key="3">
    <source>
        <dbReference type="Proteomes" id="UP001519332"/>
    </source>
</evidence>
<keyword evidence="1" id="KW-0472">Membrane</keyword>